<dbReference type="Proteomes" id="UP001412239">
    <property type="component" value="Unassembled WGS sequence"/>
</dbReference>
<accession>A0A292PKP5</accession>
<dbReference type="AlphaFoldDB" id="A0A292PKP5"/>
<dbReference type="EMBL" id="LN891237">
    <property type="protein sequence ID" value="CUS07178.1"/>
    <property type="molecule type" value="Genomic_DNA"/>
</dbReference>
<proteinExistence type="predicted"/>
<evidence type="ECO:0000313" key="2">
    <source>
        <dbReference type="Proteomes" id="UP001412239"/>
    </source>
</evidence>
<sequence length="108" mass="12084">MSHYNSTGIMQVILNQSGYHSLSMAEQTEAPMTTEQKRHFLGVLNAWIMEDIGIQRSLQAWLAREQQLRQSICQGQEEHERLRSEIVDLVSRVEAAGGVYPGVGELGG</sequence>
<gene>
    <name evidence="1" type="ORF">GSTUAT00008739001</name>
</gene>
<keyword evidence="2" id="KW-1185">Reference proteome</keyword>
<organism evidence="1 2">
    <name type="scientific">Tuber aestivum</name>
    <name type="common">summer truffle</name>
    <dbReference type="NCBI Taxonomy" id="59557"/>
    <lineage>
        <taxon>Eukaryota</taxon>
        <taxon>Fungi</taxon>
        <taxon>Dikarya</taxon>
        <taxon>Ascomycota</taxon>
        <taxon>Pezizomycotina</taxon>
        <taxon>Pezizomycetes</taxon>
        <taxon>Pezizales</taxon>
        <taxon>Tuberaceae</taxon>
        <taxon>Tuber</taxon>
    </lineage>
</organism>
<protein>
    <submittedName>
        <fullName evidence="1">Uncharacterized protein</fullName>
    </submittedName>
</protein>
<name>A0A292PKP5_9PEZI</name>
<reference evidence="1" key="1">
    <citation type="submission" date="2015-10" db="EMBL/GenBank/DDBJ databases">
        <authorList>
            <person name="Regsiter A."/>
            <person name="william w."/>
        </authorList>
    </citation>
    <scope>NUCLEOTIDE SEQUENCE</scope>
    <source>
        <strain evidence="1">Montdore</strain>
    </source>
</reference>
<evidence type="ECO:0000313" key="1">
    <source>
        <dbReference type="EMBL" id="CUS07178.1"/>
    </source>
</evidence>